<organism evidence="4 5">
    <name type="scientific">Lactuca sativa</name>
    <name type="common">Garden lettuce</name>
    <dbReference type="NCBI Taxonomy" id="4236"/>
    <lineage>
        <taxon>Eukaryota</taxon>
        <taxon>Viridiplantae</taxon>
        <taxon>Streptophyta</taxon>
        <taxon>Embryophyta</taxon>
        <taxon>Tracheophyta</taxon>
        <taxon>Spermatophyta</taxon>
        <taxon>Magnoliopsida</taxon>
        <taxon>eudicotyledons</taxon>
        <taxon>Gunneridae</taxon>
        <taxon>Pentapetalae</taxon>
        <taxon>asterids</taxon>
        <taxon>campanulids</taxon>
        <taxon>Asterales</taxon>
        <taxon>Asteraceae</taxon>
        <taxon>Cichorioideae</taxon>
        <taxon>Cichorieae</taxon>
        <taxon>Lactucinae</taxon>
        <taxon>Lactuca</taxon>
    </lineage>
</organism>
<feature type="region of interest" description="Disordered" evidence="3">
    <location>
        <begin position="131"/>
        <end position="244"/>
    </location>
</feature>
<dbReference type="PANTHER" id="PTHR33346">
    <property type="entry name" value="DEHYDRIN XERO 2-RELATED"/>
    <property type="match status" value="1"/>
</dbReference>
<name>A0A9R1VIX5_LACSA</name>
<proteinExistence type="inferred from homology"/>
<protein>
    <recommendedName>
        <fullName evidence="6">Dehydrin</fullName>
    </recommendedName>
</protein>
<feature type="compositionally biased region" description="Polar residues" evidence="3">
    <location>
        <begin position="203"/>
        <end position="212"/>
    </location>
</feature>
<feature type="compositionally biased region" description="Basic and acidic residues" evidence="3">
    <location>
        <begin position="75"/>
        <end position="85"/>
    </location>
</feature>
<evidence type="ECO:0000313" key="4">
    <source>
        <dbReference type="EMBL" id="KAJ0207181.1"/>
    </source>
</evidence>
<feature type="compositionally biased region" description="Basic and acidic residues" evidence="3">
    <location>
        <begin position="186"/>
        <end position="202"/>
    </location>
</feature>
<dbReference type="EMBL" id="NBSK02000005">
    <property type="protein sequence ID" value="KAJ0207181.1"/>
    <property type="molecule type" value="Genomic_DNA"/>
</dbReference>
<dbReference type="GO" id="GO:0009737">
    <property type="term" value="P:response to abscisic acid"/>
    <property type="evidence" value="ECO:0000318"/>
    <property type="project" value="GO_Central"/>
</dbReference>
<keyword evidence="5" id="KW-1185">Reference proteome</keyword>
<feature type="compositionally biased region" description="Basic and acidic residues" evidence="3">
    <location>
        <begin position="222"/>
        <end position="244"/>
    </location>
</feature>
<evidence type="ECO:0008006" key="6">
    <source>
        <dbReference type="Google" id="ProtNLM"/>
    </source>
</evidence>
<dbReference type="InterPro" id="IPR000167">
    <property type="entry name" value="Dehydrin"/>
</dbReference>
<evidence type="ECO:0000256" key="3">
    <source>
        <dbReference type="SAM" id="MobiDB-lite"/>
    </source>
</evidence>
<dbReference type="Pfam" id="PF00257">
    <property type="entry name" value="Dehydrin"/>
    <property type="match status" value="1"/>
</dbReference>
<comment type="caution">
    <text evidence="4">The sequence shown here is derived from an EMBL/GenBank/DDBJ whole genome shotgun (WGS) entry which is preliminary data.</text>
</comment>
<feature type="region of interest" description="Disordered" evidence="3">
    <location>
        <begin position="60"/>
        <end position="102"/>
    </location>
</feature>
<dbReference type="GO" id="GO:0009631">
    <property type="term" value="P:cold acclimation"/>
    <property type="evidence" value="ECO:0000318"/>
    <property type="project" value="GO_Central"/>
</dbReference>
<dbReference type="InterPro" id="IPR030513">
    <property type="entry name" value="Dehydrin_CS"/>
</dbReference>
<feature type="compositionally biased region" description="Polar residues" evidence="3">
    <location>
        <begin position="60"/>
        <end position="73"/>
    </location>
</feature>
<evidence type="ECO:0000313" key="5">
    <source>
        <dbReference type="Proteomes" id="UP000235145"/>
    </source>
</evidence>
<comment type="similarity">
    <text evidence="1 2">Belongs to the plant dehydrin family.</text>
</comment>
<dbReference type="PROSITE" id="PS00823">
    <property type="entry name" value="DEHYDRIN_2"/>
    <property type="match status" value="2"/>
</dbReference>
<dbReference type="OrthoDB" id="685434at2759"/>
<dbReference type="Proteomes" id="UP000235145">
    <property type="component" value="Unassembled WGS sequence"/>
</dbReference>
<reference evidence="4 5" key="1">
    <citation type="journal article" date="2017" name="Nat. Commun.">
        <title>Genome assembly with in vitro proximity ligation data and whole-genome triplication in lettuce.</title>
        <authorList>
            <person name="Reyes-Chin-Wo S."/>
            <person name="Wang Z."/>
            <person name="Yang X."/>
            <person name="Kozik A."/>
            <person name="Arikit S."/>
            <person name="Song C."/>
            <person name="Xia L."/>
            <person name="Froenicke L."/>
            <person name="Lavelle D.O."/>
            <person name="Truco M.J."/>
            <person name="Xia R."/>
            <person name="Zhu S."/>
            <person name="Xu C."/>
            <person name="Xu H."/>
            <person name="Xu X."/>
            <person name="Cox K."/>
            <person name="Korf I."/>
            <person name="Meyers B.C."/>
            <person name="Michelmore R.W."/>
        </authorList>
    </citation>
    <scope>NUCLEOTIDE SEQUENCE [LARGE SCALE GENOMIC DNA]</scope>
    <source>
        <strain evidence="5">cv. Salinas</strain>
        <tissue evidence="4">Seedlings</tissue>
    </source>
</reference>
<dbReference type="PANTHER" id="PTHR33346:SF5">
    <property type="entry name" value="DEHYDRIN LEA-RELATED"/>
    <property type="match status" value="1"/>
</dbReference>
<evidence type="ECO:0000256" key="2">
    <source>
        <dbReference type="RuleBase" id="RU003995"/>
    </source>
</evidence>
<gene>
    <name evidence="4" type="ORF">LSAT_V11C500272000</name>
</gene>
<dbReference type="AlphaFoldDB" id="A0A9R1VIX5"/>
<feature type="compositionally biased region" description="Basic and acidic residues" evidence="3">
    <location>
        <begin position="152"/>
        <end position="161"/>
    </location>
</feature>
<dbReference type="Gramene" id="rna-gnl|WGS:NBSK|LSAT_5X120481_mrna">
    <property type="protein sequence ID" value="cds-PLY85383.1"/>
    <property type="gene ID" value="gene-LSAT_5X120481"/>
</dbReference>
<accession>A0A9R1VIX5</accession>
<dbReference type="GO" id="GO:0009414">
    <property type="term" value="P:response to water deprivation"/>
    <property type="evidence" value="ECO:0000318"/>
    <property type="project" value="GO_Central"/>
</dbReference>
<evidence type="ECO:0000256" key="1">
    <source>
        <dbReference type="ARBA" id="ARBA00008403"/>
    </source>
</evidence>
<sequence>MQEIHDELGRPIQLTDEFGRPVQLTDEHGVPVKLTGVATTQGHTHTTIGSELQDKITPGFATTDQGYNHTTIGSELRHKTMHDQTTDTTMGSETHGGTHFAPTPIDYLKHGAGAVAGAGAATVGAAAGAAKGAVTGGGAPVSHTQAHGAAGGDEKQLEHESPSSSSPSSEDDGEGGRRKKKGLMQKIKEKLPGRHKKEEKQATAHSANTKVSSAGEGPASIRVEHHDEKKGPIDKIKEKLPGTH</sequence>